<keyword evidence="5" id="KW-0732">Signal</keyword>
<evidence type="ECO:0000256" key="8">
    <source>
        <dbReference type="ARBA" id="ARBA00023136"/>
    </source>
</evidence>
<evidence type="ECO:0000313" key="11">
    <source>
        <dbReference type="EMBL" id="PAA48183.1"/>
    </source>
</evidence>
<feature type="domain" description="Nicastrin small lobe" evidence="10">
    <location>
        <begin position="54"/>
        <end position="228"/>
    </location>
</feature>
<keyword evidence="6" id="KW-0914">Notch signaling pathway</keyword>
<protein>
    <recommendedName>
        <fullName evidence="3">Nicastrin</fullName>
    </recommendedName>
</protein>
<keyword evidence="4" id="KW-0812">Transmembrane</keyword>
<dbReference type="PANTHER" id="PTHR21092">
    <property type="entry name" value="NICASTRIN"/>
    <property type="match status" value="1"/>
</dbReference>
<dbReference type="Gene3D" id="3.40.630.10">
    <property type="entry name" value="Zn peptidases"/>
    <property type="match status" value="1"/>
</dbReference>
<gene>
    <name evidence="11" type="ORF">BOX15_Mlig021556g1</name>
</gene>
<dbReference type="Proteomes" id="UP000215902">
    <property type="component" value="Unassembled WGS sequence"/>
</dbReference>
<dbReference type="Pfam" id="PF05450">
    <property type="entry name" value="Nicastrin"/>
    <property type="match status" value="1"/>
</dbReference>
<name>A0A267DFW8_9PLAT</name>
<dbReference type="GO" id="GO:0005886">
    <property type="term" value="C:plasma membrane"/>
    <property type="evidence" value="ECO:0007669"/>
    <property type="project" value="UniProtKB-ARBA"/>
</dbReference>
<evidence type="ECO:0000256" key="7">
    <source>
        <dbReference type="ARBA" id="ARBA00022989"/>
    </source>
</evidence>
<evidence type="ECO:0000256" key="5">
    <source>
        <dbReference type="ARBA" id="ARBA00022729"/>
    </source>
</evidence>
<proteinExistence type="inferred from homology"/>
<dbReference type="InterPro" id="IPR008710">
    <property type="entry name" value="Nicastrin"/>
</dbReference>
<evidence type="ECO:0000256" key="9">
    <source>
        <dbReference type="ARBA" id="ARBA00023180"/>
    </source>
</evidence>
<dbReference type="STRING" id="282301.A0A267DFW8"/>
<accession>A0A267DFW8</accession>
<sequence length="736" mass="78869">PSCLKFINRVLKKTMFTRNGALVLLLVAVLFRLGSCERLRDRSYYKLPQAAFSACVRRFNGTHQAGCSSSLGGNVGRLIFADTAAELDGLSRDDTADAVLAVPAELFALQAAKLHGLPGGLQGLLVLYSESERDFTFDFAAKTGVNISEDSACPNDRLSAYRGSRGGSCSGPQASPAWNAAGTSAALLDWSFPVALVTKSEQIFTLKNCTQRESSLRHCAIELRTPMHGAASSVTCLRRPQYTSLISALTSISQLMHFCGPMGDLSLVWTASSTAMPTNTVRAPASVMLILARLDSFSMFASNSPASGTLTPAIAVLLAVANALASSSNGTTGRDVAIVFVNGDSWDYIGSQRLVHDLHGNQLLGESGQPARINASHVHSIIELGELSNLESMDQLAAYTDPSVYRVVNSTVDSHVKSLGLKSDALISDRKLPPASTQTFLRPPGSKESAPLQPVPALLLTDHKRDQGFRNRNYNSFADVRPTPSGVVQTLATLADRIATLASQFLTNSSAAKVDDNLLKAYVDCLQGDATCQHAISGANVTKSWLDKVYAATNSINGLIGAYVYEYQSRFLPNQGGNHLRYLTYLLLSNATGDIVPGVTKRSDCLALNTANDTVSAGLPVFYDLTSVSGASNNVSGVCLRLSLTALPAVSPIDSSDYNAWSGRATSPPGRRVNGRRQLCVCLCGPPGLGARRICCSVWQFCCCHCSSCWAPSTAWRPTFPCLWRRELLSLNRQFE</sequence>
<evidence type="ECO:0000256" key="6">
    <source>
        <dbReference type="ARBA" id="ARBA00022976"/>
    </source>
</evidence>
<keyword evidence="8" id="KW-0472">Membrane</keyword>
<evidence type="ECO:0000256" key="1">
    <source>
        <dbReference type="ARBA" id="ARBA00004479"/>
    </source>
</evidence>
<comment type="subcellular location">
    <subcellularLocation>
        <location evidence="1">Membrane</location>
        <topology evidence="1">Single-pass type I membrane protein</topology>
    </subcellularLocation>
</comment>
<feature type="non-terminal residue" evidence="11">
    <location>
        <position position="1"/>
    </location>
</feature>
<keyword evidence="7" id="KW-1133">Transmembrane helix</keyword>
<dbReference type="PANTHER" id="PTHR21092:SF0">
    <property type="entry name" value="NICASTRIN"/>
    <property type="match status" value="1"/>
</dbReference>
<evidence type="ECO:0000256" key="2">
    <source>
        <dbReference type="ARBA" id="ARBA00007717"/>
    </source>
</evidence>
<comment type="caution">
    <text evidence="11">The sequence shown here is derived from an EMBL/GenBank/DDBJ whole genome shotgun (WGS) entry which is preliminary data.</text>
</comment>
<dbReference type="GO" id="GO:0007219">
    <property type="term" value="P:Notch signaling pathway"/>
    <property type="evidence" value="ECO:0007669"/>
    <property type="project" value="UniProtKB-KW"/>
</dbReference>
<reference evidence="11 12" key="1">
    <citation type="submission" date="2017-06" db="EMBL/GenBank/DDBJ databases">
        <title>A platform for efficient transgenesis in Macrostomum lignano, a flatworm model organism for stem cell research.</title>
        <authorList>
            <person name="Berezikov E."/>
        </authorList>
    </citation>
    <scope>NUCLEOTIDE SEQUENCE [LARGE SCALE GENOMIC DNA]</scope>
    <source>
        <strain evidence="11">DV1</strain>
        <tissue evidence="11">Whole organism</tissue>
    </source>
</reference>
<dbReference type="EMBL" id="NIVC01004212">
    <property type="protein sequence ID" value="PAA48183.1"/>
    <property type="molecule type" value="Genomic_DNA"/>
</dbReference>
<dbReference type="AlphaFoldDB" id="A0A267DFW8"/>
<evidence type="ECO:0000259" key="10">
    <source>
        <dbReference type="Pfam" id="PF18266"/>
    </source>
</evidence>
<evidence type="ECO:0000256" key="4">
    <source>
        <dbReference type="ARBA" id="ARBA00022692"/>
    </source>
</evidence>
<dbReference type="GO" id="GO:0007220">
    <property type="term" value="P:Notch receptor processing"/>
    <property type="evidence" value="ECO:0007669"/>
    <property type="project" value="TreeGrafter"/>
</dbReference>
<dbReference type="InterPro" id="IPR041084">
    <property type="entry name" value="Ncstrn_small"/>
</dbReference>
<dbReference type="Pfam" id="PF18266">
    <property type="entry name" value="Ncstrn_small"/>
    <property type="match status" value="1"/>
</dbReference>
<dbReference type="GO" id="GO:0016485">
    <property type="term" value="P:protein processing"/>
    <property type="evidence" value="ECO:0007669"/>
    <property type="project" value="InterPro"/>
</dbReference>
<evidence type="ECO:0000256" key="3">
    <source>
        <dbReference type="ARBA" id="ARBA00015303"/>
    </source>
</evidence>
<organism evidence="11 12">
    <name type="scientific">Macrostomum lignano</name>
    <dbReference type="NCBI Taxonomy" id="282301"/>
    <lineage>
        <taxon>Eukaryota</taxon>
        <taxon>Metazoa</taxon>
        <taxon>Spiralia</taxon>
        <taxon>Lophotrochozoa</taxon>
        <taxon>Platyhelminthes</taxon>
        <taxon>Rhabditophora</taxon>
        <taxon>Macrostomorpha</taxon>
        <taxon>Macrostomida</taxon>
        <taxon>Macrostomidae</taxon>
        <taxon>Macrostomum</taxon>
    </lineage>
</organism>
<evidence type="ECO:0000313" key="12">
    <source>
        <dbReference type="Proteomes" id="UP000215902"/>
    </source>
</evidence>
<dbReference type="OrthoDB" id="755951at2759"/>
<keyword evidence="12" id="KW-1185">Reference proteome</keyword>
<keyword evidence="9" id="KW-0325">Glycoprotein</keyword>
<comment type="similarity">
    <text evidence="2">Belongs to the nicastrin family.</text>
</comment>